<dbReference type="PRINTS" id="PR00445">
    <property type="entry name" value="HUPFHYPC"/>
</dbReference>
<dbReference type="Pfam" id="PF01455">
    <property type="entry name" value="HupF_HypC"/>
    <property type="match status" value="1"/>
</dbReference>
<dbReference type="EMBL" id="AP017378">
    <property type="protein sequence ID" value="BBD07814.1"/>
    <property type="molecule type" value="Genomic_DNA"/>
</dbReference>
<dbReference type="OrthoDB" id="9806017at2"/>
<organism evidence="2 3">
    <name type="scientific">Desulfovibrio ferrophilus</name>
    <dbReference type="NCBI Taxonomy" id="241368"/>
    <lineage>
        <taxon>Bacteria</taxon>
        <taxon>Pseudomonadati</taxon>
        <taxon>Thermodesulfobacteriota</taxon>
        <taxon>Desulfovibrionia</taxon>
        <taxon>Desulfovibrionales</taxon>
        <taxon>Desulfovibrionaceae</taxon>
        <taxon>Desulfovibrio</taxon>
    </lineage>
</organism>
<dbReference type="PANTHER" id="PTHR35177:SF2">
    <property type="entry name" value="HYDROGENASE MATURATION FACTOR HYBG"/>
    <property type="match status" value="1"/>
</dbReference>
<dbReference type="AlphaFoldDB" id="A0A2Z6AX31"/>
<dbReference type="InterPro" id="IPR001109">
    <property type="entry name" value="Hydrogenase_HupF/HypC"/>
</dbReference>
<sequence>MCLATPCKIVEFEDDDVARVQVGDSETFIKCVVMLLPEKPAIGEYVLVHAGFAINVVEEEEARKTIALLEEMTELTGVKPVGNTAFDLSE</sequence>
<name>A0A2Z6AX31_9BACT</name>
<dbReference type="GO" id="GO:0005506">
    <property type="term" value="F:iron ion binding"/>
    <property type="evidence" value="ECO:0007669"/>
    <property type="project" value="TreeGrafter"/>
</dbReference>
<dbReference type="NCBIfam" id="TIGR00074">
    <property type="entry name" value="hypC_hupF"/>
    <property type="match status" value="1"/>
</dbReference>
<dbReference type="GO" id="GO:1902670">
    <property type="term" value="F:carbon dioxide binding"/>
    <property type="evidence" value="ECO:0007669"/>
    <property type="project" value="TreeGrafter"/>
</dbReference>
<comment type="similarity">
    <text evidence="1">Belongs to the HupF/HypC family.</text>
</comment>
<evidence type="ECO:0000313" key="3">
    <source>
        <dbReference type="Proteomes" id="UP000269883"/>
    </source>
</evidence>
<dbReference type="PANTHER" id="PTHR35177">
    <property type="entry name" value="HYDROGENASE MATURATION FACTOR HYBG"/>
    <property type="match status" value="1"/>
</dbReference>
<protein>
    <submittedName>
        <fullName evidence="2">HynD protein</fullName>
    </submittedName>
</protein>
<evidence type="ECO:0000313" key="2">
    <source>
        <dbReference type="EMBL" id="BBD07814.1"/>
    </source>
</evidence>
<gene>
    <name evidence="2" type="primary">hynD</name>
    <name evidence="2" type="ORF">DFE_1088</name>
</gene>
<accession>A0A2Z6AX31</accession>
<dbReference type="Gene3D" id="2.30.30.140">
    <property type="match status" value="1"/>
</dbReference>
<proteinExistence type="inferred from homology"/>
<dbReference type="GO" id="GO:0051604">
    <property type="term" value="P:protein maturation"/>
    <property type="evidence" value="ECO:0007669"/>
    <property type="project" value="TreeGrafter"/>
</dbReference>
<reference evidence="2 3" key="1">
    <citation type="journal article" date="2018" name="Sci. Adv.">
        <title>Multi-heme cytochromes provide a pathway for survival in energy-limited environments.</title>
        <authorList>
            <person name="Deng X."/>
            <person name="Dohmae N."/>
            <person name="Nealson K.H."/>
            <person name="Hashimoto K."/>
            <person name="Okamoto A."/>
        </authorList>
    </citation>
    <scope>NUCLEOTIDE SEQUENCE [LARGE SCALE GENOMIC DNA]</scope>
    <source>
        <strain evidence="2 3">IS5</strain>
    </source>
</reference>
<dbReference type="KEGG" id="dfl:DFE_1088"/>
<dbReference type="RefSeq" id="WP_126377396.1">
    <property type="nucleotide sequence ID" value="NZ_AP017378.1"/>
</dbReference>
<dbReference type="Proteomes" id="UP000269883">
    <property type="component" value="Chromosome"/>
</dbReference>
<dbReference type="SUPFAM" id="SSF159127">
    <property type="entry name" value="HupF/HypC-like"/>
    <property type="match status" value="1"/>
</dbReference>
<evidence type="ECO:0000256" key="1">
    <source>
        <dbReference type="ARBA" id="ARBA00006018"/>
    </source>
</evidence>
<keyword evidence="3" id="KW-1185">Reference proteome</keyword>